<accession>A0AA41QG81</accession>
<evidence type="ECO:0000313" key="2">
    <source>
        <dbReference type="Proteomes" id="UP001165405"/>
    </source>
</evidence>
<name>A0AA41QG81_9MICO</name>
<sequence length="147" mass="15735">MLWSLTLLVVCLLLAAGVFLVASVMDVPAAGAAGGSGWQRFLAGLRHLRAQREARIPGRSRGRTAVAHHAVGAPSVWVGRLQRPDRGRGTARPGAPVDMLMDEFFAATIESKPGYVDAEELTVALQRARVQASRTLHVPLGTISRPH</sequence>
<dbReference type="AlphaFoldDB" id="A0AA41QG81"/>
<keyword evidence="2" id="KW-1185">Reference proteome</keyword>
<evidence type="ECO:0000313" key="1">
    <source>
        <dbReference type="EMBL" id="MCF4122890.1"/>
    </source>
</evidence>
<comment type="caution">
    <text evidence="1">The sequence shown here is derived from an EMBL/GenBank/DDBJ whole genome shotgun (WGS) entry which is preliminary data.</text>
</comment>
<dbReference type="Proteomes" id="UP001165405">
    <property type="component" value="Unassembled WGS sequence"/>
</dbReference>
<reference evidence="1" key="1">
    <citation type="submission" date="2022-01" db="EMBL/GenBank/DDBJ databases">
        <title>Antribacter sp. nov., isolated from Guizhou of China.</title>
        <authorList>
            <person name="Chengliang C."/>
            <person name="Ya Z."/>
        </authorList>
    </citation>
    <scope>NUCLEOTIDE SEQUENCE</scope>
    <source>
        <strain evidence="1">KLBMP 9083</strain>
    </source>
</reference>
<gene>
    <name evidence="1" type="ORF">L1785_18085</name>
</gene>
<dbReference type="RefSeq" id="WP_236090684.1">
    <property type="nucleotide sequence ID" value="NZ_JAKGSG010000050.1"/>
</dbReference>
<proteinExistence type="predicted"/>
<dbReference type="EMBL" id="JAKGSG010000050">
    <property type="protein sequence ID" value="MCF4122890.1"/>
    <property type="molecule type" value="Genomic_DNA"/>
</dbReference>
<protein>
    <submittedName>
        <fullName evidence="1">Uncharacterized protein</fullName>
    </submittedName>
</protein>
<organism evidence="1 2">
    <name type="scientific">Antribacter soli</name>
    <dbReference type="NCBI Taxonomy" id="2910976"/>
    <lineage>
        <taxon>Bacteria</taxon>
        <taxon>Bacillati</taxon>
        <taxon>Actinomycetota</taxon>
        <taxon>Actinomycetes</taxon>
        <taxon>Micrococcales</taxon>
        <taxon>Promicromonosporaceae</taxon>
        <taxon>Antribacter</taxon>
    </lineage>
</organism>